<accession>A0A949U467</accession>
<sequence length="522" mass="61338">MEKKFNVTGTCIPRKHYMVDTTEKINKIIKLIDNEEYFIINRPRQYGKTTTLFLLNNKLKQSQEYLPIKISFEGIGDLVFENESRFSKGFMRLLERTVEFEDVELANFISLNMEKTESLDDLSYFMTKFIKKANRKVILMIDEVDKSSNNQLFLSFLGMLRNKYLLRNEGLDCTFYSVILAGVHDVKSLKIQIRSEEEHKYNSPWNIASDFDVDMSFSTEEIGTMLEEYAGCNNLIMDIPKLSDRIHFFTSGYPFLVSRICKTLDEKIYHDNKKNWSIEDIDKAVKLIISEVNTLFESIVKNLENNEELYDLVKRLLINGEIILFNALDSLINLGLTYGIFKQGISGIEISNKIFEEIIYNYMLSKSRTTYKDMSKYNFKDKFITNEGGLCIEKILLKFQQFIKEQYSHIDAAFIEREGRLLFLAFIKPIINGVGFDFKEVQISEEKRLDIVITYNNFKYIIELKVWRGEKYHRKGVAQLSDYLDIHGMNKGFLLIFNFNENKEYKKEVIIENNKEIFTVHV</sequence>
<dbReference type="EMBL" id="JAEEGC010000159">
    <property type="protein sequence ID" value="MBV7276148.1"/>
    <property type="molecule type" value="Genomic_DNA"/>
</dbReference>
<dbReference type="Pfam" id="PF13366">
    <property type="entry name" value="PDDEXK_3"/>
    <property type="match status" value="1"/>
</dbReference>
<comment type="caution">
    <text evidence="1">The sequence shown here is derived from an EMBL/GenBank/DDBJ whole genome shotgun (WGS) entry which is preliminary data.</text>
</comment>
<reference evidence="1" key="1">
    <citation type="submission" date="2020-12" db="EMBL/GenBank/DDBJ databases">
        <title>Clostridium thailandense sp. nov., a novel acetogenic bacterium isolated from peat land soil in Thailand.</title>
        <authorList>
            <person name="Chaikitkaew S."/>
            <person name="Birkeland N.K."/>
        </authorList>
    </citation>
    <scope>NUCLEOTIDE SEQUENCE</scope>
    <source>
        <strain evidence="1">PL3</strain>
    </source>
</reference>
<evidence type="ECO:0000313" key="2">
    <source>
        <dbReference type="Proteomes" id="UP000694308"/>
    </source>
</evidence>
<name>A0A949U467_9CLOT</name>
<dbReference type="Proteomes" id="UP000694308">
    <property type="component" value="Unassembled WGS sequence"/>
</dbReference>
<dbReference type="RefSeq" id="WP_218323192.1">
    <property type="nucleotide sequence ID" value="NZ_JAEEGC010000159.1"/>
</dbReference>
<proteinExistence type="predicted"/>
<protein>
    <submittedName>
        <fullName evidence="1">AAA family ATPase</fullName>
    </submittedName>
</protein>
<keyword evidence="2" id="KW-1185">Reference proteome</keyword>
<dbReference type="InterPro" id="IPR026350">
    <property type="entry name" value="GxxExxY"/>
</dbReference>
<organism evidence="1 2">
    <name type="scientific">Clostridium thailandense</name>
    <dbReference type="NCBI Taxonomy" id="2794346"/>
    <lineage>
        <taxon>Bacteria</taxon>
        <taxon>Bacillati</taxon>
        <taxon>Bacillota</taxon>
        <taxon>Clostridia</taxon>
        <taxon>Eubacteriales</taxon>
        <taxon>Clostridiaceae</taxon>
        <taxon>Clostridium</taxon>
    </lineage>
</organism>
<evidence type="ECO:0000313" key="1">
    <source>
        <dbReference type="EMBL" id="MBV7276148.1"/>
    </source>
</evidence>
<dbReference type="AlphaFoldDB" id="A0A949U467"/>
<dbReference type="Pfam" id="PF14516">
    <property type="entry name" value="AAA_35"/>
    <property type="match status" value="1"/>
</dbReference>
<gene>
    <name evidence="1" type="ORF">I6U48_25000</name>
</gene>